<dbReference type="EMBL" id="FOIS01000003">
    <property type="protein sequence ID" value="SEW13722.1"/>
    <property type="molecule type" value="Genomic_DNA"/>
</dbReference>
<keyword evidence="2" id="KW-1185">Reference proteome</keyword>
<gene>
    <name evidence="1" type="ORF">SAMN05216285_2567</name>
</gene>
<dbReference type="PROSITE" id="PS51257">
    <property type="entry name" value="PROKAR_LIPOPROTEIN"/>
    <property type="match status" value="1"/>
</dbReference>
<protein>
    <submittedName>
        <fullName evidence="1">Uncharacterized protein</fullName>
    </submittedName>
</protein>
<dbReference type="PROSITE" id="PS51318">
    <property type="entry name" value="TAT"/>
    <property type="match status" value="1"/>
</dbReference>
<dbReference type="eggNOG" id="arCOG09399">
    <property type="taxonomic scope" value="Archaea"/>
</dbReference>
<dbReference type="Proteomes" id="UP000183275">
    <property type="component" value="Unassembled WGS sequence"/>
</dbReference>
<dbReference type="RefSeq" id="WP_049991132.1">
    <property type="nucleotide sequence ID" value="NZ_FOIS01000003.1"/>
</dbReference>
<dbReference type="OrthoDB" id="205926at2157"/>
<sequence>MPATRRALLRTAGTLLPAVGLAGCTFTSGPDTRSAEYLQLKAVTVSWRRDGRSYEDQLFKLLSDGESEIRGDVASEYAELTSPPTEITVSEDVHDELERAFETVRYGVGFCGDEFGTGDGHGCLNTGISRADFNRVQFGDRAEVTVVDNAFRIESVEEGDRAAVREWGTDVREYDWTERHSGRGRDVSLAD</sequence>
<evidence type="ECO:0000313" key="2">
    <source>
        <dbReference type="Proteomes" id="UP000183275"/>
    </source>
</evidence>
<proteinExistence type="predicted"/>
<organism evidence="1 2">
    <name type="scientific">Natrinema salifodinae</name>
    <dbReference type="NCBI Taxonomy" id="1202768"/>
    <lineage>
        <taxon>Archaea</taxon>
        <taxon>Methanobacteriati</taxon>
        <taxon>Methanobacteriota</taxon>
        <taxon>Stenosarchaea group</taxon>
        <taxon>Halobacteria</taxon>
        <taxon>Halobacteriales</taxon>
        <taxon>Natrialbaceae</taxon>
        <taxon>Natrinema</taxon>
    </lineage>
</organism>
<accession>A0A1I0PHK2</accession>
<dbReference type="AlphaFoldDB" id="A0A1I0PHK2"/>
<evidence type="ECO:0000313" key="1">
    <source>
        <dbReference type="EMBL" id="SEW13722.1"/>
    </source>
</evidence>
<name>A0A1I0PHK2_9EURY</name>
<reference evidence="2" key="1">
    <citation type="submission" date="2016-10" db="EMBL/GenBank/DDBJ databases">
        <authorList>
            <person name="Varghese N."/>
        </authorList>
    </citation>
    <scope>NUCLEOTIDE SEQUENCE [LARGE SCALE GENOMIC DNA]</scope>
    <source>
        <strain evidence="2">CGMCC 1.12284</strain>
    </source>
</reference>
<dbReference type="InterPro" id="IPR006311">
    <property type="entry name" value="TAT_signal"/>
</dbReference>